<evidence type="ECO:0000259" key="3">
    <source>
        <dbReference type="Pfam" id="PF04412"/>
    </source>
</evidence>
<evidence type="ECO:0000313" key="4">
    <source>
        <dbReference type="EMBL" id="APG92577.1"/>
    </source>
</evidence>
<evidence type="ECO:0000313" key="5">
    <source>
        <dbReference type="Proteomes" id="UP000182306"/>
    </source>
</evidence>
<keyword evidence="2" id="KW-0456">Lyase</keyword>
<dbReference type="KEGG" id="same:SAMCFNEI73_Ch3315"/>
<organism evidence="4 5">
    <name type="scientific">Sinorhizobium americanum</name>
    <dbReference type="NCBI Taxonomy" id="194963"/>
    <lineage>
        <taxon>Bacteria</taxon>
        <taxon>Pseudomonadati</taxon>
        <taxon>Pseudomonadota</taxon>
        <taxon>Alphaproteobacteria</taxon>
        <taxon>Hyphomicrobiales</taxon>
        <taxon>Rhizobiaceae</taxon>
        <taxon>Sinorhizobium/Ensifer group</taxon>
        <taxon>Sinorhizobium</taxon>
    </lineage>
</organism>
<dbReference type="GO" id="GO:0016829">
    <property type="term" value="F:lyase activity"/>
    <property type="evidence" value="ECO:0007669"/>
    <property type="project" value="UniProtKB-KW"/>
</dbReference>
<dbReference type="AlphaFoldDB" id="A0A1L3LR84"/>
<evidence type="ECO:0000256" key="2">
    <source>
        <dbReference type="ARBA" id="ARBA00023239"/>
    </source>
</evidence>
<dbReference type="STRING" id="194963.SAMCFNEI73_Ch3315"/>
<dbReference type="Pfam" id="PF04412">
    <property type="entry name" value="AcnX"/>
    <property type="match status" value="1"/>
</dbReference>
<dbReference type="EMBL" id="CP013107">
    <property type="protein sequence ID" value="APG92577.1"/>
    <property type="molecule type" value="Genomic_DNA"/>
</dbReference>
<sequence length="424" mass="45171">MRSAKTLIGRMPVALSSFDRSLLSGEQGAAAAFAMRLLVRFAEAVGAERFTDIEAAHIDGCLYLGQVSLDFVEHLVRLGGRVRVPTTLNVGSVDLIHPELFLGSDEVGRGGARLMQAHEELGCVPTFTCAPYQTIFRPCFGAQIAWAESNAIVFANSVLGARTNRYGDFIDLCCALTGRAPYYGLHIGENRRARVLVEVESLPEEWAEAGLTCVAVGHAIGRRCGDRVPAITGLPASTNEDDLKALGAVAASAGAVALFHAVGLTPEAPTIEAAFQGRVPEEVIRLAAADLLETVRKLSTVPDGTPLTAVSLGTPHFSLAEFEGLMPLIDGARPAIDVYINTHRAVLEELHRRGWEERLREAGVTLVIDTCTYVTAVMRDLSGAVMTNSGKWAYYAPGNIGVDVAFGSLADCVASARAGKVVRL</sequence>
<dbReference type="PANTHER" id="PTHR36577:SF3">
    <property type="entry name" value="DUF521 DOMAIN PROTEIN (AFU_ORTHOLOGUE AFUA_6G00490)"/>
    <property type="match status" value="1"/>
</dbReference>
<proteinExistence type="predicted"/>
<evidence type="ECO:0000256" key="1">
    <source>
        <dbReference type="ARBA" id="ARBA00023004"/>
    </source>
</evidence>
<dbReference type="PANTHER" id="PTHR36577">
    <property type="entry name" value="DUF521 DOMAIN PROTEIN (AFU_ORTHOLOGUE AFUA_6G00490)"/>
    <property type="match status" value="1"/>
</dbReference>
<dbReference type="CDD" id="cd01355">
    <property type="entry name" value="AcnX"/>
    <property type="match status" value="1"/>
</dbReference>
<protein>
    <submittedName>
        <fullName evidence="4">2-Methylcitrate dehydratase AcnD</fullName>
    </submittedName>
</protein>
<dbReference type="InterPro" id="IPR007506">
    <property type="entry name" value="PMDh-L-like_dom"/>
</dbReference>
<keyword evidence="5" id="KW-1185">Reference proteome</keyword>
<reference evidence="4 5" key="1">
    <citation type="submission" date="2015-10" db="EMBL/GenBank/DDBJ databases">
        <title>Genomic differences between typical nodule nitrogen-fixing rhizobial strains and those coming from bean seeds.</title>
        <authorList>
            <person name="Peralta H."/>
            <person name="Aguilar-Vera A."/>
            <person name="Diaz R."/>
            <person name="Mora Y."/>
            <person name="Martinez-Batallar G."/>
            <person name="Salazar E."/>
            <person name="Vargas-Lagunas C."/>
            <person name="Encarnacion S."/>
            <person name="Girard L."/>
            <person name="Mora J."/>
        </authorList>
    </citation>
    <scope>NUCLEOTIDE SEQUENCE [LARGE SCALE GENOMIC DNA]</scope>
    <source>
        <strain evidence="4 5">CFNEI 73</strain>
    </source>
</reference>
<keyword evidence="1" id="KW-0408">Iron</keyword>
<dbReference type="Proteomes" id="UP000182306">
    <property type="component" value="Chromosome"/>
</dbReference>
<name>A0A1L3LR84_9HYPH</name>
<gene>
    <name evidence="4" type="primary">acnD</name>
    <name evidence="4" type="ORF">SAMCFNEI73_Ch3315</name>
</gene>
<accession>A0A1L3LR84</accession>
<feature type="domain" description="Phosphomevalonate dehydratase large subunit-like" evidence="3">
    <location>
        <begin position="14"/>
        <end position="413"/>
    </location>
</feature>